<evidence type="ECO:0000313" key="11">
    <source>
        <dbReference type="EMBL" id="ORV64929.1"/>
    </source>
</evidence>
<evidence type="ECO:0000256" key="4">
    <source>
        <dbReference type="ARBA" id="ARBA00012355"/>
    </source>
</evidence>
<dbReference type="STRING" id="1260918.AWC06_04380"/>
<dbReference type="SUPFAM" id="SSF55729">
    <property type="entry name" value="Acyl-CoA N-acyltransferases (Nat)"/>
    <property type="match status" value="1"/>
</dbReference>
<evidence type="ECO:0000256" key="2">
    <source>
        <dbReference type="ARBA" id="ARBA00004978"/>
    </source>
</evidence>
<sequence>MAADSKALDVNSPYAYLLWCRDFAETSVIAQVDQRPAGFVTGYLRPDEPTTVLMWQVAVDTAHRAAGIAGRMLDHLTHRLLSAGVTHVEASTTPDNIASQRLFGTFARRWHAPLERHELFGNELFPDGHASEELLRIGPLRADLRRATHSQ</sequence>
<dbReference type="Gene3D" id="3.40.630.30">
    <property type="match status" value="1"/>
</dbReference>
<accession>A0A1X1V7D1</accession>
<protein>
    <recommendedName>
        <fullName evidence="5 9">L-2,4-diaminobutyric acid acetyltransferase</fullName>
        <shortName evidence="9">DABA acetyltransferase</shortName>
        <ecNumber evidence="4 9">2.3.1.178</ecNumber>
    </recommendedName>
</protein>
<keyword evidence="12" id="KW-1185">Reference proteome</keyword>
<dbReference type="EMBL" id="LQOW01000002">
    <property type="protein sequence ID" value="ORV64929.1"/>
    <property type="molecule type" value="Genomic_DNA"/>
</dbReference>
<dbReference type="PROSITE" id="PS51186">
    <property type="entry name" value="GNAT"/>
    <property type="match status" value="1"/>
</dbReference>
<evidence type="ECO:0000256" key="6">
    <source>
        <dbReference type="ARBA" id="ARBA00022679"/>
    </source>
</evidence>
<gene>
    <name evidence="9" type="primary">ectA</name>
    <name evidence="11" type="ORF">AWC06_04380</name>
</gene>
<keyword evidence="6 9" id="KW-0808">Transferase</keyword>
<proteinExistence type="inferred from homology"/>
<evidence type="ECO:0000259" key="10">
    <source>
        <dbReference type="PROSITE" id="PS51186"/>
    </source>
</evidence>
<name>A0A1X1V7D1_9MYCO</name>
<dbReference type="InterPro" id="IPR000182">
    <property type="entry name" value="GNAT_dom"/>
</dbReference>
<evidence type="ECO:0000256" key="7">
    <source>
        <dbReference type="ARBA" id="ARBA00023315"/>
    </source>
</evidence>
<evidence type="ECO:0000256" key="8">
    <source>
        <dbReference type="ARBA" id="ARBA00048924"/>
    </source>
</evidence>
<dbReference type="EC" id="2.3.1.178" evidence="4 9"/>
<dbReference type="InterPro" id="IPR016181">
    <property type="entry name" value="Acyl_CoA_acyltransferase"/>
</dbReference>
<comment type="similarity">
    <text evidence="3 9">Belongs to the acetyltransferase family. EctA subfamily.</text>
</comment>
<comment type="function">
    <text evidence="1 9">Catalyzes the acetylation of L-2,4-diaminobutyrate (DABA) to gamma-N-acetyl-alpha,gamma-diaminobutyric acid (ADABA) with acetyl coenzyme A.</text>
</comment>
<organism evidence="11 12">
    <name type="scientific">Mycobacterium fragae</name>
    <dbReference type="NCBI Taxonomy" id="1260918"/>
    <lineage>
        <taxon>Bacteria</taxon>
        <taxon>Bacillati</taxon>
        <taxon>Actinomycetota</taxon>
        <taxon>Actinomycetes</taxon>
        <taxon>Mycobacteriales</taxon>
        <taxon>Mycobacteriaceae</taxon>
        <taxon>Mycobacterium</taxon>
    </lineage>
</organism>
<dbReference type="Proteomes" id="UP000194000">
    <property type="component" value="Unassembled WGS sequence"/>
</dbReference>
<dbReference type="GO" id="GO:0033816">
    <property type="term" value="F:diaminobutyrate acetyltransferase activity"/>
    <property type="evidence" value="ECO:0007669"/>
    <property type="project" value="UniProtKB-EC"/>
</dbReference>
<evidence type="ECO:0000256" key="3">
    <source>
        <dbReference type="ARBA" id="ARBA00010712"/>
    </source>
</evidence>
<evidence type="ECO:0000313" key="12">
    <source>
        <dbReference type="Proteomes" id="UP000194000"/>
    </source>
</evidence>
<feature type="domain" description="N-acetyltransferase" evidence="10">
    <location>
        <begin position="1"/>
        <end position="141"/>
    </location>
</feature>
<dbReference type="CDD" id="cd04301">
    <property type="entry name" value="NAT_SF"/>
    <property type="match status" value="1"/>
</dbReference>
<dbReference type="AlphaFoldDB" id="A0A1X1V7D1"/>
<evidence type="ECO:0000256" key="1">
    <source>
        <dbReference type="ARBA" id="ARBA00003741"/>
    </source>
</evidence>
<keyword evidence="7 9" id="KW-0012">Acyltransferase</keyword>
<dbReference type="NCBIfam" id="TIGR02406">
    <property type="entry name" value="ectoine_EctA"/>
    <property type="match status" value="1"/>
</dbReference>
<comment type="pathway">
    <text evidence="2 9">Amine and polyamine biosynthesis; ectoine biosynthesis; L-ectoine from L-aspartate 4-semialdehyde: step 2/3.</text>
</comment>
<dbReference type="Pfam" id="PF00583">
    <property type="entry name" value="Acetyltransf_1"/>
    <property type="match status" value="1"/>
</dbReference>
<evidence type="ECO:0000256" key="5">
    <source>
        <dbReference type="ARBA" id="ARBA00017935"/>
    </source>
</evidence>
<reference evidence="11 12" key="1">
    <citation type="submission" date="2016-01" db="EMBL/GenBank/DDBJ databases">
        <title>The new phylogeny of the genus Mycobacterium.</title>
        <authorList>
            <person name="Tarcisio F."/>
            <person name="Conor M."/>
            <person name="Antonella G."/>
            <person name="Elisabetta G."/>
            <person name="Giulia F.S."/>
            <person name="Sara T."/>
            <person name="Anna F."/>
            <person name="Clotilde B."/>
            <person name="Roberto B."/>
            <person name="Veronica D.S."/>
            <person name="Fabio R."/>
            <person name="Monica P."/>
            <person name="Olivier J."/>
            <person name="Enrico T."/>
            <person name="Nicola S."/>
        </authorList>
    </citation>
    <scope>NUCLEOTIDE SEQUENCE [LARGE SCALE GENOMIC DNA]</scope>
    <source>
        <strain evidence="11 12">DSM 45731</strain>
    </source>
</reference>
<comment type="caution">
    <text evidence="11">The sequence shown here is derived from an EMBL/GenBank/DDBJ whole genome shotgun (WGS) entry which is preliminary data.</text>
</comment>
<dbReference type="UniPathway" id="UPA00067">
    <property type="reaction ID" value="UER00122"/>
</dbReference>
<dbReference type="InterPro" id="IPR012772">
    <property type="entry name" value="Ectoine_EctA"/>
</dbReference>
<dbReference type="GO" id="GO:0019491">
    <property type="term" value="P:ectoine biosynthetic process"/>
    <property type="evidence" value="ECO:0007669"/>
    <property type="project" value="UniProtKB-UniPathway"/>
</dbReference>
<evidence type="ECO:0000256" key="9">
    <source>
        <dbReference type="RuleBase" id="RU365045"/>
    </source>
</evidence>
<comment type="catalytic activity">
    <reaction evidence="8 9">
        <text>L-2,4-diaminobutanoate + acetyl-CoA = (2S)-4-acetamido-2-aminobutanoate + CoA + H(+)</text>
        <dbReference type="Rhea" id="RHEA:16901"/>
        <dbReference type="ChEBI" id="CHEBI:15378"/>
        <dbReference type="ChEBI" id="CHEBI:57287"/>
        <dbReference type="ChEBI" id="CHEBI:57288"/>
        <dbReference type="ChEBI" id="CHEBI:58761"/>
        <dbReference type="ChEBI" id="CHEBI:58929"/>
        <dbReference type="EC" id="2.3.1.178"/>
    </reaction>
</comment>